<comment type="caution">
    <text evidence="1">The sequence shown here is derived from an EMBL/GenBank/DDBJ whole genome shotgun (WGS) entry which is preliminary data.</text>
</comment>
<dbReference type="OrthoDB" id="5970433at2759"/>
<dbReference type="PANTHER" id="PTHR10974:SF39">
    <property type="entry name" value="E2F TRANSCRIPTION FACTOR CC-MB DOMAIN-CONTAINING PROTEIN"/>
    <property type="match status" value="1"/>
</dbReference>
<organism evidence="1 2">
    <name type="scientific">Stylophora pistillata</name>
    <name type="common">Smooth cauliflower coral</name>
    <dbReference type="NCBI Taxonomy" id="50429"/>
    <lineage>
        <taxon>Eukaryota</taxon>
        <taxon>Metazoa</taxon>
        <taxon>Cnidaria</taxon>
        <taxon>Anthozoa</taxon>
        <taxon>Hexacorallia</taxon>
        <taxon>Scleractinia</taxon>
        <taxon>Astrocoeniina</taxon>
        <taxon>Pocilloporidae</taxon>
        <taxon>Stylophora</taxon>
    </lineage>
</organism>
<evidence type="ECO:0000313" key="2">
    <source>
        <dbReference type="Proteomes" id="UP000225706"/>
    </source>
</evidence>
<sequence>MESVDHSVTGIFSEILANRACADLEMLLLTRCKCEGFNEEVEIKENADDHKWLAEFAVGYINNAIQRQHREEGASSTGYGNCERLVGKSFSKGIKRNRGEFMVTSMHIHVFPPTGYNEDEVFRVSVKQFAQPKDGIFFLNSIRVSTYSKFANCADKSVDIKLCACAKTQTSDVTKKGLLFENGVPSKMFDTKTAVKNLDSNCLLFLRRDHGLFSFALEVANVCPNATSEFTKTGSTDQRVFTNTLPISLELPPKTFHFLTSVSKYIVKVDTVSKRTCKKRGIGYLSQFRNFWGFITVNMLLF</sequence>
<keyword evidence="2" id="KW-1185">Reference proteome</keyword>
<dbReference type="InterPro" id="IPR004245">
    <property type="entry name" value="DUF229"/>
</dbReference>
<dbReference type="EMBL" id="LSMT01000032">
    <property type="protein sequence ID" value="PFX31742.1"/>
    <property type="molecule type" value="Genomic_DNA"/>
</dbReference>
<protein>
    <submittedName>
        <fullName evidence="1">Uncharacterized protein</fullName>
    </submittedName>
</protein>
<evidence type="ECO:0000313" key="1">
    <source>
        <dbReference type="EMBL" id="PFX31742.1"/>
    </source>
</evidence>
<dbReference type="AlphaFoldDB" id="A0A2B4ST59"/>
<dbReference type="PANTHER" id="PTHR10974">
    <property type="entry name" value="FI08016P-RELATED"/>
    <property type="match status" value="1"/>
</dbReference>
<reference evidence="2" key="1">
    <citation type="journal article" date="2017" name="bioRxiv">
        <title>Comparative analysis of the genomes of Stylophora pistillata and Acropora digitifera provides evidence for extensive differences between species of corals.</title>
        <authorList>
            <person name="Voolstra C.R."/>
            <person name="Li Y."/>
            <person name="Liew Y.J."/>
            <person name="Baumgarten S."/>
            <person name="Zoccola D."/>
            <person name="Flot J.-F."/>
            <person name="Tambutte S."/>
            <person name="Allemand D."/>
            <person name="Aranda M."/>
        </authorList>
    </citation>
    <scope>NUCLEOTIDE SEQUENCE [LARGE SCALE GENOMIC DNA]</scope>
</reference>
<dbReference type="GO" id="GO:0005615">
    <property type="term" value="C:extracellular space"/>
    <property type="evidence" value="ECO:0007669"/>
    <property type="project" value="TreeGrafter"/>
</dbReference>
<accession>A0A2B4ST59</accession>
<name>A0A2B4ST59_STYPI</name>
<gene>
    <name evidence="1" type="ORF">AWC38_SpisGene3494</name>
</gene>
<proteinExistence type="predicted"/>
<dbReference type="Proteomes" id="UP000225706">
    <property type="component" value="Unassembled WGS sequence"/>
</dbReference>